<dbReference type="InterPro" id="IPR036397">
    <property type="entry name" value="RNaseH_sf"/>
</dbReference>
<evidence type="ECO:0000256" key="3">
    <source>
        <dbReference type="ARBA" id="ARBA00016937"/>
    </source>
</evidence>
<dbReference type="InterPro" id="IPR047021">
    <property type="entry name" value="REXO1/3/4-like"/>
</dbReference>
<evidence type="ECO:0000256" key="5">
    <source>
        <dbReference type="ARBA" id="ARBA00022722"/>
    </source>
</evidence>
<comment type="function">
    <text evidence="9">Exoribonuclease involved in ribosome biosynthesis. Involved in the processing of ITS1, the internal transcribed spacer localized between the 18S and 5.8S rRNAs.</text>
</comment>
<organism evidence="12 13">
    <name type="scientific">Candidula unifasciata</name>
    <dbReference type="NCBI Taxonomy" id="100452"/>
    <lineage>
        <taxon>Eukaryota</taxon>
        <taxon>Metazoa</taxon>
        <taxon>Spiralia</taxon>
        <taxon>Lophotrochozoa</taxon>
        <taxon>Mollusca</taxon>
        <taxon>Gastropoda</taxon>
        <taxon>Heterobranchia</taxon>
        <taxon>Euthyneura</taxon>
        <taxon>Panpulmonata</taxon>
        <taxon>Eupulmonata</taxon>
        <taxon>Stylommatophora</taxon>
        <taxon>Helicina</taxon>
        <taxon>Helicoidea</taxon>
        <taxon>Geomitridae</taxon>
        <taxon>Candidula</taxon>
    </lineage>
</organism>
<dbReference type="GO" id="GO:0005634">
    <property type="term" value="C:nucleus"/>
    <property type="evidence" value="ECO:0007669"/>
    <property type="project" value="UniProtKB-SubCell"/>
</dbReference>
<reference evidence="12" key="1">
    <citation type="submission" date="2021-04" db="EMBL/GenBank/DDBJ databases">
        <authorList>
            <consortium name="Molecular Ecology Group"/>
        </authorList>
    </citation>
    <scope>NUCLEOTIDE SEQUENCE</scope>
</reference>
<dbReference type="Pfam" id="PF00929">
    <property type="entry name" value="RNase_T"/>
    <property type="match status" value="1"/>
</dbReference>
<dbReference type="SUPFAM" id="SSF53098">
    <property type="entry name" value="Ribonuclease H-like"/>
    <property type="match status" value="1"/>
</dbReference>
<dbReference type="Gene3D" id="3.30.420.10">
    <property type="entry name" value="Ribonuclease H-like superfamily/Ribonuclease H"/>
    <property type="match status" value="1"/>
</dbReference>
<dbReference type="InterPro" id="IPR037431">
    <property type="entry name" value="REX4_DEDDh_dom"/>
</dbReference>
<accession>A0A8S4A210</accession>
<dbReference type="OrthoDB" id="16516at2759"/>
<dbReference type="AlphaFoldDB" id="A0A8S4A210"/>
<dbReference type="GO" id="GO:0006364">
    <property type="term" value="P:rRNA processing"/>
    <property type="evidence" value="ECO:0007669"/>
    <property type="project" value="UniProtKB-KW"/>
</dbReference>
<evidence type="ECO:0000256" key="4">
    <source>
        <dbReference type="ARBA" id="ARBA00022552"/>
    </source>
</evidence>
<dbReference type="SMART" id="SM00479">
    <property type="entry name" value="EXOIII"/>
    <property type="match status" value="1"/>
</dbReference>
<dbReference type="PANTHER" id="PTHR12801">
    <property type="entry name" value="RNA EXONUCLEASE REXO1 / RECO3 FAMILY MEMBER-RELATED"/>
    <property type="match status" value="1"/>
</dbReference>
<feature type="region of interest" description="Disordered" evidence="10">
    <location>
        <begin position="267"/>
        <end position="293"/>
    </location>
</feature>
<dbReference type="FunFam" id="3.30.420.10:FF:000007">
    <property type="entry name" value="Interferon-stimulated exonuclease gene 20"/>
    <property type="match status" value="1"/>
</dbReference>
<keyword evidence="5" id="KW-0540">Nuclease</keyword>
<comment type="similarity">
    <text evidence="2">Belongs to the REXO4 family.</text>
</comment>
<name>A0A8S4A210_9EUPU</name>
<evidence type="ECO:0000256" key="8">
    <source>
        <dbReference type="ARBA" id="ARBA00023242"/>
    </source>
</evidence>
<protein>
    <recommendedName>
        <fullName evidence="3">RNA exonuclease 4</fullName>
    </recommendedName>
</protein>
<evidence type="ECO:0000256" key="2">
    <source>
        <dbReference type="ARBA" id="ARBA00010489"/>
    </source>
</evidence>
<evidence type="ECO:0000256" key="6">
    <source>
        <dbReference type="ARBA" id="ARBA00022801"/>
    </source>
</evidence>
<feature type="compositionally biased region" description="Low complexity" evidence="10">
    <location>
        <begin position="275"/>
        <end position="293"/>
    </location>
</feature>
<evidence type="ECO:0000256" key="9">
    <source>
        <dbReference type="ARBA" id="ARBA00025599"/>
    </source>
</evidence>
<evidence type="ECO:0000256" key="10">
    <source>
        <dbReference type="SAM" id="MobiDB-lite"/>
    </source>
</evidence>
<keyword evidence="6" id="KW-0378">Hydrolase</keyword>
<dbReference type="Proteomes" id="UP000678393">
    <property type="component" value="Unassembled WGS sequence"/>
</dbReference>
<dbReference type="CDD" id="cd06144">
    <property type="entry name" value="REX4_like"/>
    <property type="match status" value="1"/>
</dbReference>
<evidence type="ECO:0000256" key="7">
    <source>
        <dbReference type="ARBA" id="ARBA00022839"/>
    </source>
</evidence>
<evidence type="ECO:0000313" key="13">
    <source>
        <dbReference type="Proteomes" id="UP000678393"/>
    </source>
</evidence>
<feature type="domain" description="Exonuclease" evidence="11">
    <location>
        <begin position="349"/>
        <end position="514"/>
    </location>
</feature>
<evidence type="ECO:0000259" key="11">
    <source>
        <dbReference type="SMART" id="SM00479"/>
    </source>
</evidence>
<evidence type="ECO:0000256" key="1">
    <source>
        <dbReference type="ARBA" id="ARBA00004123"/>
    </source>
</evidence>
<dbReference type="InterPro" id="IPR013520">
    <property type="entry name" value="Ribonucl_H"/>
</dbReference>
<comment type="subcellular location">
    <subcellularLocation>
        <location evidence="1">Nucleus</location>
    </subcellularLocation>
</comment>
<dbReference type="GO" id="GO:0003676">
    <property type="term" value="F:nucleic acid binding"/>
    <property type="evidence" value="ECO:0007669"/>
    <property type="project" value="InterPro"/>
</dbReference>
<dbReference type="PANTHER" id="PTHR12801:SF45">
    <property type="entry name" value="RNA EXONUCLEASE 4"/>
    <property type="match status" value="1"/>
</dbReference>
<dbReference type="InterPro" id="IPR012337">
    <property type="entry name" value="RNaseH-like_sf"/>
</dbReference>
<evidence type="ECO:0000313" key="12">
    <source>
        <dbReference type="EMBL" id="CAG5134370.1"/>
    </source>
</evidence>
<keyword evidence="8" id="KW-0539">Nucleus</keyword>
<proteinExistence type="inferred from homology"/>
<comment type="caution">
    <text evidence="12">The sequence shown here is derived from an EMBL/GenBank/DDBJ whole genome shotgun (WGS) entry which is preliminary data.</text>
</comment>
<keyword evidence="13" id="KW-1185">Reference proteome</keyword>
<dbReference type="GO" id="GO:0008408">
    <property type="term" value="F:3'-5' exonuclease activity"/>
    <property type="evidence" value="ECO:0007669"/>
    <property type="project" value="InterPro"/>
</dbReference>
<keyword evidence="4" id="KW-0698">rRNA processing</keyword>
<keyword evidence="7" id="KW-0269">Exonuclease</keyword>
<dbReference type="EMBL" id="CAJHNH020007112">
    <property type="protein sequence ID" value="CAG5134370.1"/>
    <property type="molecule type" value="Genomic_DNA"/>
</dbReference>
<sequence>MGQLFLVDDDDVTQEELLKQVSRKFILAARKRNSRISGKKQRNIKQKAKTSSVMSSLVTDSNIREIQSSSTYQACTSPTQPFQGAAGFRYEKKAVEKMQIDGNEKPGNSWQASLVKVNRKRTTASFIEGHSERNCSKRVRKNSCELLKDKLKRSICVAKSTPETGSCEEIYYVSSCDSEDENLEESPASSSKLAQPGYSLGLHKRRDQAKVGSNHVQNKKSGASVSARSVTYNGFTVWPNFDRKNKTKIKKQSNNLEKAEIRKYSGEQKLEESFTESGCSSSESGVSESRTPSSEWILHDRDNSFCLKRIFNTDGASAAAAIVLDGDDTSHQVIGGVRLPAVVDIPDWMYVAIDCEMVGVGPKGKKSVLARCSIVDYEGSVLYDKYIQPTETITDYRTPWSGIRPVHMNTAVSRDLALRDIKECLAHKVVIGHAVYHDFKVLGITPDHHFVRDTAQCAQLVEMAQLQGKGNGLKKLSEALLDRQIQVGRQGHCSVEDARATLDLFKLVRHSWEPALYLKWSQKEADICGKVARFVDNATRQRNSADNFLDDIFWPSDVTK</sequence>
<gene>
    <name evidence="12" type="ORF">CUNI_LOCUS19928</name>
</gene>